<feature type="compositionally biased region" description="Low complexity" evidence="1">
    <location>
        <begin position="140"/>
        <end position="157"/>
    </location>
</feature>
<accession>A0ABP9LLW3</accession>
<evidence type="ECO:0000313" key="3">
    <source>
        <dbReference type="Proteomes" id="UP001500124"/>
    </source>
</evidence>
<keyword evidence="3" id="KW-1185">Reference proteome</keyword>
<feature type="region of interest" description="Disordered" evidence="1">
    <location>
        <begin position="123"/>
        <end position="164"/>
    </location>
</feature>
<gene>
    <name evidence="2" type="ORF">GCM10023336_70420</name>
</gene>
<proteinExistence type="predicted"/>
<evidence type="ECO:0000256" key="1">
    <source>
        <dbReference type="SAM" id="MobiDB-lite"/>
    </source>
</evidence>
<protein>
    <submittedName>
        <fullName evidence="2">Uncharacterized protein</fullName>
    </submittedName>
</protein>
<name>A0ABP9LLW3_9ACTN</name>
<dbReference type="EMBL" id="BAABKC010000128">
    <property type="protein sequence ID" value="GAA5078572.1"/>
    <property type="molecule type" value="Genomic_DNA"/>
</dbReference>
<organism evidence="2 3">
    <name type="scientific">Streptomyces similanensis</name>
    <dbReference type="NCBI Taxonomy" id="1274988"/>
    <lineage>
        <taxon>Bacteria</taxon>
        <taxon>Bacillati</taxon>
        <taxon>Actinomycetota</taxon>
        <taxon>Actinomycetes</taxon>
        <taxon>Kitasatosporales</taxon>
        <taxon>Streptomycetaceae</taxon>
        <taxon>Streptomyces</taxon>
    </lineage>
</organism>
<dbReference type="Proteomes" id="UP001500124">
    <property type="component" value="Unassembled WGS sequence"/>
</dbReference>
<evidence type="ECO:0000313" key="2">
    <source>
        <dbReference type="EMBL" id="GAA5078572.1"/>
    </source>
</evidence>
<dbReference type="RefSeq" id="WP_345672092.1">
    <property type="nucleotide sequence ID" value="NZ_BAABKC010000128.1"/>
</dbReference>
<reference evidence="3" key="1">
    <citation type="journal article" date="2019" name="Int. J. Syst. Evol. Microbiol.">
        <title>The Global Catalogue of Microorganisms (GCM) 10K type strain sequencing project: providing services to taxonomists for standard genome sequencing and annotation.</title>
        <authorList>
            <consortium name="The Broad Institute Genomics Platform"/>
            <consortium name="The Broad Institute Genome Sequencing Center for Infectious Disease"/>
            <person name="Wu L."/>
            <person name="Ma J."/>
        </authorList>
    </citation>
    <scope>NUCLEOTIDE SEQUENCE [LARGE SCALE GENOMIC DNA]</scope>
    <source>
        <strain evidence="3">JCM 18410</strain>
    </source>
</reference>
<comment type="caution">
    <text evidence="2">The sequence shown here is derived from an EMBL/GenBank/DDBJ whole genome shotgun (WGS) entry which is preliminary data.</text>
</comment>
<sequence>MSWLELWEFVQALPYDSMTGSAMAGDHTRRRWTEMHYMQASALSLMQYMTQVLWAGQGLEGKPPKLVPWTLPDLRTPEQLAEDEAREARQAAIRTRFYEATRPGAAADPDYARCLAQAREEHLRLQAQAAQTTEQGERWPPASDPSSPASFPTSRTSPPAPPPR</sequence>